<protein>
    <submittedName>
        <fullName evidence="2">Pentatricopeptide repeat-containing protein chloroplastic</fullName>
    </submittedName>
</protein>
<evidence type="ECO:0000313" key="2">
    <source>
        <dbReference type="EMBL" id="KZV42903.1"/>
    </source>
</evidence>
<proteinExistence type="predicted"/>
<evidence type="ECO:0000256" key="1">
    <source>
        <dbReference type="SAM" id="MobiDB-lite"/>
    </source>
</evidence>
<reference evidence="2 3" key="1">
    <citation type="journal article" date="2015" name="Proc. Natl. Acad. Sci. U.S.A.">
        <title>The resurrection genome of Boea hygrometrica: A blueprint for survival of dehydration.</title>
        <authorList>
            <person name="Xiao L."/>
            <person name="Yang G."/>
            <person name="Zhang L."/>
            <person name="Yang X."/>
            <person name="Zhao S."/>
            <person name="Ji Z."/>
            <person name="Zhou Q."/>
            <person name="Hu M."/>
            <person name="Wang Y."/>
            <person name="Chen M."/>
            <person name="Xu Y."/>
            <person name="Jin H."/>
            <person name="Xiao X."/>
            <person name="Hu G."/>
            <person name="Bao F."/>
            <person name="Hu Y."/>
            <person name="Wan P."/>
            <person name="Li L."/>
            <person name="Deng X."/>
            <person name="Kuang T."/>
            <person name="Xiang C."/>
            <person name="Zhu J.K."/>
            <person name="Oliver M.J."/>
            <person name="He Y."/>
        </authorList>
    </citation>
    <scope>NUCLEOTIDE SEQUENCE [LARGE SCALE GENOMIC DNA]</scope>
    <source>
        <strain evidence="3">cv. XS01</strain>
    </source>
</reference>
<evidence type="ECO:0000313" key="3">
    <source>
        <dbReference type="Proteomes" id="UP000250235"/>
    </source>
</evidence>
<dbReference type="Proteomes" id="UP000250235">
    <property type="component" value="Unassembled WGS sequence"/>
</dbReference>
<feature type="region of interest" description="Disordered" evidence="1">
    <location>
        <begin position="1"/>
        <end position="111"/>
    </location>
</feature>
<gene>
    <name evidence="2" type="ORF">F511_44332</name>
</gene>
<sequence length="126" mass="13484">MQCSPRRRRDQPPQTHVDLSAPAILVGAPSAGPPLGRAGAIGTNHGPNRAPHLTNDAPESGSPPTMCDTVRPHVKSRSSHDLANLLSPMDHHEPPRTLTHRSSHEPSPLDLSCYARTQGVTDFGVK</sequence>
<dbReference type="EMBL" id="KQ998723">
    <property type="protein sequence ID" value="KZV42903.1"/>
    <property type="molecule type" value="Genomic_DNA"/>
</dbReference>
<dbReference type="AlphaFoldDB" id="A0A2Z7CEI2"/>
<accession>A0A2Z7CEI2</accession>
<name>A0A2Z7CEI2_9LAMI</name>
<organism evidence="2 3">
    <name type="scientific">Dorcoceras hygrometricum</name>
    <dbReference type="NCBI Taxonomy" id="472368"/>
    <lineage>
        <taxon>Eukaryota</taxon>
        <taxon>Viridiplantae</taxon>
        <taxon>Streptophyta</taxon>
        <taxon>Embryophyta</taxon>
        <taxon>Tracheophyta</taxon>
        <taxon>Spermatophyta</taxon>
        <taxon>Magnoliopsida</taxon>
        <taxon>eudicotyledons</taxon>
        <taxon>Gunneridae</taxon>
        <taxon>Pentapetalae</taxon>
        <taxon>asterids</taxon>
        <taxon>lamiids</taxon>
        <taxon>Lamiales</taxon>
        <taxon>Gesneriaceae</taxon>
        <taxon>Didymocarpoideae</taxon>
        <taxon>Trichosporeae</taxon>
        <taxon>Loxocarpinae</taxon>
        <taxon>Dorcoceras</taxon>
    </lineage>
</organism>
<keyword evidence="3" id="KW-1185">Reference proteome</keyword>